<dbReference type="SUPFAM" id="SSF53383">
    <property type="entry name" value="PLP-dependent transferases"/>
    <property type="match status" value="1"/>
</dbReference>
<evidence type="ECO:0000256" key="1">
    <source>
        <dbReference type="ARBA" id="ARBA00001933"/>
    </source>
</evidence>
<name>A0A510Y6Q0_MARHA</name>
<dbReference type="InterPro" id="IPR036390">
    <property type="entry name" value="WH_DNA-bd_sf"/>
</dbReference>
<evidence type="ECO:0000256" key="2">
    <source>
        <dbReference type="ARBA" id="ARBA00005384"/>
    </source>
</evidence>
<dbReference type="InterPro" id="IPR015421">
    <property type="entry name" value="PyrdxlP-dep_Trfase_major"/>
</dbReference>
<dbReference type="PROSITE" id="PS50949">
    <property type="entry name" value="HTH_GNTR"/>
    <property type="match status" value="1"/>
</dbReference>
<accession>A0A510Y6Q0</accession>
<dbReference type="OrthoDB" id="9808770at2"/>
<comment type="cofactor">
    <cofactor evidence="1">
        <name>pyridoxal 5'-phosphate</name>
        <dbReference type="ChEBI" id="CHEBI:597326"/>
    </cofactor>
</comment>
<dbReference type="PANTHER" id="PTHR46577">
    <property type="entry name" value="HTH-TYPE TRANSCRIPTIONAL REGULATORY PROTEIN GABR"/>
    <property type="match status" value="1"/>
</dbReference>
<dbReference type="GO" id="GO:0008483">
    <property type="term" value="F:transaminase activity"/>
    <property type="evidence" value="ECO:0007669"/>
    <property type="project" value="UniProtKB-KW"/>
</dbReference>
<reference evidence="9 10" key="1">
    <citation type="submission" date="2019-07" db="EMBL/GenBank/DDBJ databases">
        <title>Whole genome shotgun sequence of Marinococcus halophilus NBRC 102359.</title>
        <authorList>
            <person name="Hosoyama A."/>
            <person name="Uohara A."/>
            <person name="Ohji S."/>
            <person name="Ichikawa N."/>
        </authorList>
    </citation>
    <scope>NUCLEOTIDE SEQUENCE [LARGE SCALE GENOMIC DNA]</scope>
    <source>
        <strain evidence="9 10">NBRC 102359</strain>
    </source>
</reference>
<sequence>MFYIPISRHDKVSPIYKQIYQWFQQEILSGRFSANTQLPSKRSLAETLSVSQNSVLSAYMQLHAEGYIYTAERKGYFVERLEPLSLGAPSLPAANEPAPPSARDYTYSFSHMSVDAFRFPFKQWRKAEQAAADASLDSWCDIDPPAGAERLRTAISYSVRQMRGVECRPEQIIIGASTQALLQLLVHLLGPDRSYALEDPGYQRIRLLLEKSGQRTELLPVDRHGLQTKALQNTASDTVIVTPSHQMPLGSIMPVSRRIQLLNWCYEKADRYIIEDDYDSEFRYEGDMIPALQSLDKQDRVVYMGTYSKSLLPGLRISYMVLPPALAAAFQKEGTHLIQTASSLHQQTLARFIETGEYRKHVRRMSRHYGEIRELLIHEIHQVFGSHASIQGEKSGLHFLLHVQTKDSLASILGRAAAGKLELYGIDRFMKYPDQAPPTLVIGFARLEKASLPEAVRALHRACFPSLEGSGRLT</sequence>
<organism evidence="9 10">
    <name type="scientific">Marinococcus halophilus</name>
    <dbReference type="NCBI Taxonomy" id="1371"/>
    <lineage>
        <taxon>Bacteria</taxon>
        <taxon>Bacillati</taxon>
        <taxon>Bacillota</taxon>
        <taxon>Bacilli</taxon>
        <taxon>Bacillales</taxon>
        <taxon>Bacillaceae</taxon>
        <taxon>Marinococcus</taxon>
    </lineage>
</organism>
<evidence type="ECO:0000256" key="5">
    <source>
        <dbReference type="ARBA" id="ARBA00023015"/>
    </source>
</evidence>
<dbReference type="GO" id="GO:0003677">
    <property type="term" value="F:DNA binding"/>
    <property type="evidence" value="ECO:0007669"/>
    <property type="project" value="UniProtKB-KW"/>
</dbReference>
<evidence type="ECO:0000313" key="9">
    <source>
        <dbReference type="EMBL" id="GEK59046.1"/>
    </source>
</evidence>
<dbReference type="GO" id="GO:0003700">
    <property type="term" value="F:DNA-binding transcription factor activity"/>
    <property type="evidence" value="ECO:0007669"/>
    <property type="project" value="InterPro"/>
</dbReference>
<dbReference type="STRING" id="1371.GCA_900166605_01653"/>
<dbReference type="RefSeq" id="WP_094908605.1">
    <property type="nucleotide sequence ID" value="NZ_BJUN01000010.1"/>
</dbReference>
<evidence type="ECO:0000256" key="6">
    <source>
        <dbReference type="ARBA" id="ARBA00023125"/>
    </source>
</evidence>
<dbReference type="Gene3D" id="3.40.640.10">
    <property type="entry name" value="Type I PLP-dependent aspartate aminotransferase-like (Major domain)"/>
    <property type="match status" value="1"/>
</dbReference>
<dbReference type="GO" id="GO:0030170">
    <property type="term" value="F:pyridoxal phosphate binding"/>
    <property type="evidence" value="ECO:0007669"/>
    <property type="project" value="InterPro"/>
</dbReference>
<evidence type="ECO:0000259" key="8">
    <source>
        <dbReference type="PROSITE" id="PS50949"/>
    </source>
</evidence>
<dbReference type="SMART" id="SM00345">
    <property type="entry name" value="HTH_GNTR"/>
    <property type="match status" value="1"/>
</dbReference>
<keyword evidence="5" id="KW-0805">Transcription regulation</keyword>
<evidence type="ECO:0000256" key="4">
    <source>
        <dbReference type="ARBA" id="ARBA00022898"/>
    </source>
</evidence>
<dbReference type="AlphaFoldDB" id="A0A510Y6Q0"/>
<dbReference type="EMBL" id="BJUN01000010">
    <property type="protein sequence ID" value="GEK59046.1"/>
    <property type="molecule type" value="Genomic_DNA"/>
</dbReference>
<keyword evidence="3" id="KW-0808">Transferase</keyword>
<keyword evidence="6" id="KW-0238">DNA-binding</keyword>
<keyword evidence="4" id="KW-0663">Pyridoxal phosphate</keyword>
<dbReference type="PANTHER" id="PTHR46577:SF1">
    <property type="entry name" value="HTH-TYPE TRANSCRIPTIONAL REGULATORY PROTEIN GABR"/>
    <property type="match status" value="1"/>
</dbReference>
<comment type="caution">
    <text evidence="9">The sequence shown here is derived from an EMBL/GenBank/DDBJ whole genome shotgun (WGS) entry which is preliminary data.</text>
</comment>
<dbReference type="InterPro" id="IPR004839">
    <property type="entry name" value="Aminotransferase_I/II_large"/>
</dbReference>
<evidence type="ECO:0000256" key="7">
    <source>
        <dbReference type="ARBA" id="ARBA00023163"/>
    </source>
</evidence>
<dbReference type="InterPro" id="IPR051446">
    <property type="entry name" value="HTH_trans_reg/aminotransferase"/>
</dbReference>
<dbReference type="Proteomes" id="UP000321051">
    <property type="component" value="Unassembled WGS sequence"/>
</dbReference>
<dbReference type="InterPro" id="IPR036388">
    <property type="entry name" value="WH-like_DNA-bd_sf"/>
</dbReference>
<proteinExistence type="inferred from homology"/>
<dbReference type="Pfam" id="PF00155">
    <property type="entry name" value="Aminotran_1_2"/>
    <property type="match status" value="1"/>
</dbReference>
<evidence type="ECO:0000256" key="3">
    <source>
        <dbReference type="ARBA" id="ARBA00022576"/>
    </source>
</evidence>
<keyword evidence="10" id="KW-1185">Reference proteome</keyword>
<dbReference type="SUPFAM" id="SSF46785">
    <property type="entry name" value="Winged helix' DNA-binding domain"/>
    <property type="match status" value="1"/>
</dbReference>
<protein>
    <submittedName>
        <fullName evidence="9">HTH-type transcriptional regulatory protein GabR</fullName>
    </submittedName>
</protein>
<feature type="domain" description="HTH gntR-type" evidence="8">
    <location>
        <begin position="13"/>
        <end position="81"/>
    </location>
</feature>
<dbReference type="CDD" id="cd00609">
    <property type="entry name" value="AAT_like"/>
    <property type="match status" value="1"/>
</dbReference>
<gene>
    <name evidence="9" type="primary">gabR</name>
    <name evidence="9" type="ORF">MHA01_19510</name>
</gene>
<keyword evidence="7" id="KW-0804">Transcription</keyword>
<evidence type="ECO:0000313" key="10">
    <source>
        <dbReference type="Proteomes" id="UP000321051"/>
    </source>
</evidence>
<dbReference type="CDD" id="cd07377">
    <property type="entry name" value="WHTH_GntR"/>
    <property type="match status" value="1"/>
</dbReference>
<dbReference type="Pfam" id="PF00392">
    <property type="entry name" value="GntR"/>
    <property type="match status" value="1"/>
</dbReference>
<comment type="similarity">
    <text evidence="2">In the C-terminal section; belongs to the class-I pyridoxal-phosphate-dependent aminotransferase family.</text>
</comment>
<keyword evidence="3" id="KW-0032">Aminotransferase</keyword>
<dbReference type="InterPro" id="IPR015424">
    <property type="entry name" value="PyrdxlP-dep_Trfase"/>
</dbReference>
<dbReference type="Gene3D" id="1.10.10.10">
    <property type="entry name" value="Winged helix-like DNA-binding domain superfamily/Winged helix DNA-binding domain"/>
    <property type="match status" value="1"/>
</dbReference>
<dbReference type="InterPro" id="IPR000524">
    <property type="entry name" value="Tscrpt_reg_HTH_GntR"/>
</dbReference>